<evidence type="ECO:0000313" key="2">
    <source>
        <dbReference type="Proteomes" id="UP000504604"/>
    </source>
</evidence>
<organism evidence="2 3">
    <name type="scientific">Sesamum indicum</name>
    <name type="common">Oriental sesame</name>
    <name type="synonym">Sesamum orientale</name>
    <dbReference type="NCBI Taxonomy" id="4182"/>
    <lineage>
        <taxon>Eukaryota</taxon>
        <taxon>Viridiplantae</taxon>
        <taxon>Streptophyta</taxon>
        <taxon>Embryophyta</taxon>
        <taxon>Tracheophyta</taxon>
        <taxon>Spermatophyta</taxon>
        <taxon>Magnoliopsida</taxon>
        <taxon>eudicotyledons</taxon>
        <taxon>Gunneridae</taxon>
        <taxon>Pentapetalae</taxon>
        <taxon>asterids</taxon>
        <taxon>lamiids</taxon>
        <taxon>Lamiales</taxon>
        <taxon>Pedaliaceae</taxon>
        <taxon>Sesamum</taxon>
    </lineage>
</organism>
<dbReference type="InterPro" id="IPR011989">
    <property type="entry name" value="ARM-like"/>
</dbReference>
<name>A0A6I9SSF6_SESIN</name>
<dbReference type="InParanoid" id="A0A6I9SSF6"/>
<keyword evidence="2" id="KW-1185">Reference proteome</keyword>
<dbReference type="Gene3D" id="1.25.10.10">
    <property type="entry name" value="Leucine-rich Repeat Variant"/>
    <property type="match status" value="1"/>
</dbReference>
<dbReference type="Proteomes" id="UP000504604">
    <property type="component" value="Linkage group LG3"/>
</dbReference>
<dbReference type="PANTHER" id="PTHR46710">
    <property type="entry name" value="ARM REPEAT PROTEIN INTERACTING WITH ABF2"/>
    <property type="match status" value="1"/>
</dbReference>
<dbReference type="OrthoDB" id="1747555at2759"/>
<dbReference type="SMART" id="SM00185">
    <property type="entry name" value="ARM"/>
    <property type="match status" value="1"/>
</dbReference>
<dbReference type="SUPFAM" id="SSF48371">
    <property type="entry name" value="ARM repeat"/>
    <property type="match status" value="1"/>
</dbReference>
<dbReference type="InterPro" id="IPR000225">
    <property type="entry name" value="Armadillo"/>
</dbReference>
<dbReference type="InterPro" id="IPR044282">
    <property type="entry name" value="ABAP1/ARIA"/>
</dbReference>
<dbReference type="Pfam" id="PF00514">
    <property type="entry name" value="Arm"/>
    <property type="match status" value="1"/>
</dbReference>
<dbReference type="GeneID" id="105157516"/>
<dbReference type="AlphaFoldDB" id="A0A6I9SSF6"/>
<protein>
    <submittedName>
        <fullName evidence="3">ARM REPEAT PROTEIN INTERACTING WITH ABF2-like</fullName>
    </submittedName>
</protein>
<sequence length="101" mass="11247">MQSLSFAQENSSIKFRVRIEGCIPPLVELLEFVEPMVQRATAGAFQTLAFENDENKNQVGIIGNLVHSSPNIKKEFLAAGALQTVIGLLRVMEVVKRKMFL</sequence>
<evidence type="ECO:0000256" key="1">
    <source>
        <dbReference type="ARBA" id="ARBA00022737"/>
    </source>
</evidence>
<dbReference type="Gramene" id="SIN_1005136.t">
    <property type="protein sequence ID" value="SIN_1005136.t"/>
    <property type="gene ID" value="SIN_1005136"/>
</dbReference>
<gene>
    <name evidence="3" type="primary">LOC105157516</name>
</gene>
<dbReference type="InterPro" id="IPR016024">
    <property type="entry name" value="ARM-type_fold"/>
</dbReference>
<reference evidence="3" key="1">
    <citation type="submission" date="2025-08" db="UniProtKB">
        <authorList>
            <consortium name="RefSeq"/>
        </authorList>
    </citation>
    <scope>IDENTIFICATION</scope>
</reference>
<dbReference type="PANTHER" id="PTHR46710:SF1">
    <property type="entry name" value="ARM REPEAT PROTEIN INTERACTING WITH ABF2"/>
    <property type="match status" value="1"/>
</dbReference>
<keyword evidence="1" id="KW-0677">Repeat</keyword>
<evidence type="ECO:0000313" key="3">
    <source>
        <dbReference type="RefSeq" id="XP_011072219.1"/>
    </source>
</evidence>
<proteinExistence type="predicted"/>
<dbReference type="KEGG" id="sind:105157516"/>
<dbReference type="RefSeq" id="XP_011072219.1">
    <property type="nucleotide sequence ID" value="XM_011073917.2"/>
</dbReference>
<accession>A0A6I9SSF6</accession>